<comment type="cofactor">
    <cofactor evidence="1">
        <name>heme</name>
        <dbReference type="ChEBI" id="CHEBI:30413"/>
    </cofactor>
</comment>
<dbReference type="Proteomes" id="UP001385951">
    <property type="component" value="Unassembled WGS sequence"/>
</dbReference>
<dbReference type="PANTHER" id="PTHR46300:SF2">
    <property type="entry name" value="CYTOCHROME P450 MONOOXYGENASE ALNH-RELATED"/>
    <property type="match status" value="1"/>
</dbReference>
<keyword evidence="11" id="KW-0472">Membrane</keyword>
<dbReference type="InterPro" id="IPR050364">
    <property type="entry name" value="Cytochrome_P450_fung"/>
</dbReference>
<dbReference type="GO" id="GO:0004497">
    <property type="term" value="F:monooxygenase activity"/>
    <property type="evidence" value="ECO:0007669"/>
    <property type="project" value="UniProtKB-KW"/>
</dbReference>
<protein>
    <recommendedName>
        <fullName evidence="14">Cytochrome P450</fullName>
    </recommendedName>
</protein>
<evidence type="ECO:0000256" key="7">
    <source>
        <dbReference type="ARBA" id="ARBA00022989"/>
    </source>
</evidence>
<evidence type="ECO:0000256" key="9">
    <source>
        <dbReference type="ARBA" id="ARBA00023004"/>
    </source>
</evidence>
<keyword evidence="9" id="KW-0408">Iron</keyword>
<dbReference type="InterPro" id="IPR036396">
    <property type="entry name" value="Cyt_P450_sf"/>
</dbReference>
<comment type="subcellular location">
    <subcellularLocation>
        <location evidence="2">Membrane</location>
    </subcellularLocation>
</comment>
<dbReference type="GO" id="GO:0005506">
    <property type="term" value="F:iron ion binding"/>
    <property type="evidence" value="ECO:0007669"/>
    <property type="project" value="InterPro"/>
</dbReference>
<evidence type="ECO:0000256" key="3">
    <source>
        <dbReference type="ARBA" id="ARBA00010617"/>
    </source>
</evidence>
<dbReference type="EMBL" id="JASBNA010000012">
    <property type="protein sequence ID" value="KAK7687640.1"/>
    <property type="molecule type" value="Genomic_DNA"/>
</dbReference>
<evidence type="ECO:0000256" key="8">
    <source>
        <dbReference type="ARBA" id="ARBA00023002"/>
    </source>
</evidence>
<keyword evidence="8" id="KW-0560">Oxidoreductase</keyword>
<keyword evidence="10" id="KW-0503">Monooxygenase</keyword>
<evidence type="ECO:0000256" key="1">
    <source>
        <dbReference type="ARBA" id="ARBA00001971"/>
    </source>
</evidence>
<proteinExistence type="inferred from homology"/>
<dbReference type="AlphaFoldDB" id="A0AAW0GF47"/>
<organism evidence="12 13">
    <name type="scientific">Cerrena zonata</name>
    <dbReference type="NCBI Taxonomy" id="2478898"/>
    <lineage>
        <taxon>Eukaryota</taxon>
        <taxon>Fungi</taxon>
        <taxon>Dikarya</taxon>
        <taxon>Basidiomycota</taxon>
        <taxon>Agaricomycotina</taxon>
        <taxon>Agaricomycetes</taxon>
        <taxon>Polyporales</taxon>
        <taxon>Cerrenaceae</taxon>
        <taxon>Cerrena</taxon>
    </lineage>
</organism>
<dbReference type="InterPro" id="IPR001128">
    <property type="entry name" value="Cyt_P450"/>
</dbReference>
<dbReference type="SUPFAM" id="SSF48264">
    <property type="entry name" value="Cytochrome P450"/>
    <property type="match status" value="1"/>
</dbReference>
<evidence type="ECO:0000256" key="2">
    <source>
        <dbReference type="ARBA" id="ARBA00004370"/>
    </source>
</evidence>
<evidence type="ECO:0008006" key="14">
    <source>
        <dbReference type="Google" id="ProtNLM"/>
    </source>
</evidence>
<dbReference type="GO" id="GO:0016020">
    <property type="term" value="C:membrane"/>
    <property type="evidence" value="ECO:0007669"/>
    <property type="project" value="UniProtKB-SubCell"/>
</dbReference>
<evidence type="ECO:0000256" key="11">
    <source>
        <dbReference type="ARBA" id="ARBA00023136"/>
    </source>
</evidence>
<sequence>MFLYPNVPKRAQEELDRVVGPNRLPDFDDYSNHIYIQAIALECMRWMPVTPIVLPRSITRDDEYRGFFIPKGTTIIAVNITVVILLPTLICSLAESMDHVTQEDYPELERLNPDRFIADGKLNPHIRNPLSIALGFGHRCIHIKTLLQHND</sequence>
<keyword evidence="5" id="KW-0812">Transmembrane</keyword>
<accession>A0AAW0GF47</accession>
<keyword evidence="4" id="KW-0349">Heme</keyword>
<gene>
    <name evidence="12" type="ORF">QCA50_008855</name>
</gene>
<evidence type="ECO:0000313" key="13">
    <source>
        <dbReference type="Proteomes" id="UP001385951"/>
    </source>
</evidence>
<dbReference type="Pfam" id="PF00067">
    <property type="entry name" value="p450"/>
    <property type="match status" value="1"/>
</dbReference>
<keyword evidence="7" id="KW-1133">Transmembrane helix</keyword>
<dbReference type="Gene3D" id="1.10.630.10">
    <property type="entry name" value="Cytochrome P450"/>
    <property type="match status" value="1"/>
</dbReference>
<keyword evidence="13" id="KW-1185">Reference proteome</keyword>
<evidence type="ECO:0000313" key="12">
    <source>
        <dbReference type="EMBL" id="KAK7687640.1"/>
    </source>
</evidence>
<dbReference type="GO" id="GO:0016705">
    <property type="term" value="F:oxidoreductase activity, acting on paired donors, with incorporation or reduction of molecular oxygen"/>
    <property type="evidence" value="ECO:0007669"/>
    <property type="project" value="InterPro"/>
</dbReference>
<comment type="similarity">
    <text evidence="3">Belongs to the cytochrome P450 family.</text>
</comment>
<reference evidence="12 13" key="1">
    <citation type="submission" date="2022-09" db="EMBL/GenBank/DDBJ databases">
        <authorList>
            <person name="Palmer J.M."/>
        </authorList>
    </citation>
    <scope>NUCLEOTIDE SEQUENCE [LARGE SCALE GENOMIC DNA]</scope>
    <source>
        <strain evidence="12 13">DSM 7382</strain>
    </source>
</reference>
<evidence type="ECO:0000256" key="5">
    <source>
        <dbReference type="ARBA" id="ARBA00022692"/>
    </source>
</evidence>
<dbReference type="GO" id="GO:0020037">
    <property type="term" value="F:heme binding"/>
    <property type="evidence" value="ECO:0007669"/>
    <property type="project" value="InterPro"/>
</dbReference>
<evidence type="ECO:0000256" key="4">
    <source>
        <dbReference type="ARBA" id="ARBA00022617"/>
    </source>
</evidence>
<dbReference type="PANTHER" id="PTHR46300">
    <property type="entry name" value="P450, PUTATIVE (EUROFUNG)-RELATED-RELATED"/>
    <property type="match status" value="1"/>
</dbReference>
<keyword evidence="6" id="KW-0479">Metal-binding</keyword>
<evidence type="ECO:0000256" key="6">
    <source>
        <dbReference type="ARBA" id="ARBA00022723"/>
    </source>
</evidence>
<name>A0AAW0GF47_9APHY</name>
<evidence type="ECO:0000256" key="10">
    <source>
        <dbReference type="ARBA" id="ARBA00023033"/>
    </source>
</evidence>
<comment type="caution">
    <text evidence="12">The sequence shown here is derived from an EMBL/GenBank/DDBJ whole genome shotgun (WGS) entry which is preliminary data.</text>
</comment>